<protein>
    <submittedName>
        <fullName evidence="1">Uncharacterized protein</fullName>
    </submittedName>
</protein>
<organism evidence="1 2">
    <name type="scientific">Plakobranchus ocellatus</name>
    <dbReference type="NCBI Taxonomy" id="259542"/>
    <lineage>
        <taxon>Eukaryota</taxon>
        <taxon>Metazoa</taxon>
        <taxon>Spiralia</taxon>
        <taxon>Lophotrochozoa</taxon>
        <taxon>Mollusca</taxon>
        <taxon>Gastropoda</taxon>
        <taxon>Heterobranchia</taxon>
        <taxon>Euthyneura</taxon>
        <taxon>Panpulmonata</taxon>
        <taxon>Sacoglossa</taxon>
        <taxon>Placobranchoidea</taxon>
        <taxon>Plakobranchidae</taxon>
        <taxon>Plakobranchus</taxon>
    </lineage>
</organism>
<dbReference type="InterPro" id="IPR016187">
    <property type="entry name" value="CTDL_fold"/>
</dbReference>
<sequence length="122" mass="13625">MSPLQDLCYTSSSMAASGCRPGHRSSSINKRKIPSIDVTKYDVSNIANGRVYAVSKTEEMQGMRNIERSCDLIGGYVAEIDSVAEQMFLTNFLQMTSNYGYYIGVVRSTQQICVRGFRGWTK</sequence>
<evidence type="ECO:0000313" key="2">
    <source>
        <dbReference type="Proteomes" id="UP000735302"/>
    </source>
</evidence>
<dbReference type="EMBL" id="BLXT01003743">
    <property type="protein sequence ID" value="GFO04904.1"/>
    <property type="molecule type" value="Genomic_DNA"/>
</dbReference>
<reference evidence="1 2" key="1">
    <citation type="journal article" date="2021" name="Elife">
        <title>Chloroplast acquisition without the gene transfer in kleptoplastic sea slugs, Plakobranchus ocellatus.</title>
        <authorList>
            <person name="Maeda T."/>
            <person name="Takahashi S."/>
            <person name="Yoshida T."/>
            <person name="Shimamura S."/>
            <person name="Takaki Y."/>
            <person name="Nagai Y."/>
            <person name="Toyoda A."/>
            <person name="Suzuki Y."/>
            <person name="Arimoto A."/>
            <person name="Ishii H."/>
            <person name="Satoh N."/>
            <person name="Nishiyama T."/>
            <person name="Hasebe M."/>
            <person name="Maruyama T."/>
            <person name="Minagawa J."/>
            <person name="Obokata J."/>
            <person name="Shigenobu S."/>
        </authorList>
    </citation>
    <scope>NUCLEOTIDE SEQUENCE [LARGE SCALE GENOMIC DNA]</scope>
</reference>
<dbReference type="Gene3D" id="3.10.100.10">
    <property type="entry name" value="Mannose-Binding Protein A, subunit A"/>
    <property type="match status" value="1"/>
</dbReference>
<comment type="caution">
    <text evidence="1">The sequence shown here is derived from an EMBL/GenBank/DDBJ whole genome shotgun (WGS) entry which is preliminary data.</text>
</comment>
<name>A0AAV4AF73_9GAST</name>
<dbReference type="Proteomes" id="UP000735302">
    <property type="component" value="Unassembled WGS sequence"/>
</dbReference>
<keyword evidence="2" id="KW-1185">Reference proteome</keyword>
<dbReference type="AlphaFoldDB" id="A0AAV4AF73"/>
<dbReference type="InterPro" id="IPR016186">
    <property type="entry name" value="C-type_lectin-like/link_sf"/>
</dbReference>
<dbReference type="SUPFAM" id="SSF56436">
    <property type="entry name" value="C-type lectin-like"/>
    <property type="match status" value="1"/>
</dbReference>
<gene>
    <name evidence="1" type="ORF">PoB_003140900</name>
</gene>
<proteinExistence type="predicted"/>
<evidence type="ECO:0000313" key="1">
    <source>
        <dbReference type="EMBL" id="GFO04904.1"/>
    </source>
</evidence>
<accession>A0AAV4AF73</accession>
<dbReference type="CDD" id="cd00037">
    <property type="entry name" value="CLECT"/>
    <property type="match status" value="1"/>
</dbReference>